<name>A0A1C1A2D8_9BACL</name>
<dbReference type="EMBL" id="LYPC01000017">
    <property type="protein sequence ID" value="OCT14692.1"/>
    <property type="molecule type" value="Genomic_DNA"/>
</dbReference>
<keyword evidence="3" id="KW-1185">Reference proteome</keyword>
<organism evidence="2 3">
    <name type="scientific">Paenibacillus pectinilyticus</name>
    <dbReference type="NCBI Taxonomy" id="512399"/>
    <lineage>
        <taxon>Bacteria</taxon>
        <taxon>Bacillati</taxon>
        <taxon>Bacillota</taxon>
        <taxon>Bacilli</taxon>
        <taxon>Bacillales</taxon>
        <taxon>Paenibacillaceae</taxon>
        <taxon>Paenibacillus</taxon>
    </lineage>
</organism>
<dbReference type="Pfam" id="PF04480">
    <property type="entry name" value="DUF559"/>
    <property type="match status" value="1"/>
</dbReference>
<accession>A0A1C1A2D8</accession>
<evidence type="ECO:0000313" key="2">
    <source>
        <dbReference type="EMBL" id="OCT14692.1"/>
    </source>
</evidence>
<evidence type="ECO:0000313" key="3">
    <source>
        <dbReference type="Proteomes" id="UP000093309"/>
    </source>
</evidence>
<evidence type="ECO:0000259" key="1">
    <source>
        <dbReference type="Pfam" id="PF04480"/>
    </source>
</evidence>
<feature type="domain" description="DUF559" evidence="1">
    <location>
        <begin position="68"/>
        <end position="136"/>
    </location>
</feature>
<dbReference type="OrthoDB" id="2677830at2"/>
<dbReference type="Proteomes" id="UP000093309">
    <property type="component" value="Unassembled WGS sequence"/>
</dbReference>
<dbReference type="STRING" id="512399.A8709_10890"/>
<sequence>MSLFEKSYEVFLQQHYSSRKGERLRRLKEGHGHAEQLFIKHVWWKALGEFQYLHPEYEVKDFRDGTRYLDFAYIRQALKLAIEIDGYNTHSSQISRTQFSDQLIRQNHLVIDGWKILRFSYDDVKDRPRMCEQILLQFLGKYFGEHREGQGQVGELSVVEREICRLALSAEKPVTPRVLCELFRFGVKKSRRILHQMLEKNLLVAAGEGKQRIKCYRLHPAVAAWIVS</sequence>
<dbReference type="Gene3D" id="3.40.960.10">
    <property type="entry name" value="VSR Endonuclease"/>
    <property type="match status" value="1"/>
</dbReference>
<proteinExistence type="predicted"/>
<dbReference type="AlphaFoldDB" id="A0A1C1A2D8"/>
<comment type="caution">
    <text evidence="2">The sequence shown here is derived from an EMBL/GenBank/DDBJ whole genome shotgun (WGS) entry which is preliminary data.</text>
</comment>
<gene>
    <name evidence="2" type="ORF">A8709_10890</name>
</gene>
<reference evidence="3" key="1">
    <citation type="submission" date="2016-05" db="EMBL/GenBank/DDBJ databases">
        <title>Paenibacillus oryzae. sp. nov., isolated from the rice root.</title>
        <authorList>
            <person name="Zhang J."/>
            <person name="Zhang X."/>
        </authorList>
    </citation>
    <scope>NUCLEOTIDE SEQUENCE [LARGE SCALE GENOMIC DNA]</scope>
    <source>
        <strain evidence="3">KCTC13222</strain>
    </source>
</reference>
<dbReference type="InterPro" id="IPR007569">
    <property type="entry name" value="DUF559"/>
</dbReference>
<protein>
    <recommendedName>
        <fullName evidence="1">DUF559 domain-containing protein</fullName>
    </recommendedName>
</protein>